<dbReference type="InParanoid" id="T1F1T6"/>
<dbReference type="OMA" id="CRPQDHL"/>
<evidence type="ECO:0000256" key="4">
    <source>
        <dbReference type="SAM" id="Coils"/>
    </source>
</evidence>
<dbReference type="STRING" id="6412.T1F1T6"/>
<evidence type="ECO:0008006" key="8">
    <source>
        <dbReference type="Google" id="ProtNLM"/>
    </source>
</evidence>
<dbReference type="eggNOG" id="KOG1664">
    <property type="taxonomic scope" value="Eukaryota"/>
</dbReference>
<dbReference type="HOGENOM" id="CLU_073641_2_0_1"/>
<dbReference type="GO" id="GO:0033178">
    <property type="term" value="C:proton-transporting two-sector ATPase complex, catalytic domain"/>
    <property type="evidence" value="ECO:0007669"/>
    <property type="project" value="InterPro"/>
</dbReference>
<dbReference type="Gene3D" id="6.10.250.1620">
    <property type="match status" value="1"/>
</dbReference>
<protein>
    <recommendedName>
        <fullName evidence="8">V-type proton ATPase subunit E</fullName>
    </recommendedName>
</protein>
<dbReference type="InterPro" id="IPR002842">
    <property type="entry name" value="ATPase_V1_Esu"/>
</dbReference>
<dbReference type="GeneID" id="20202786"/>
<accession>T1F1T6</accession>
<dbReference type="KEGG" id="hro:HELRODRAFT_169350"/>
<evidence type="ECO:0000256" key="2">
    <source>
        <dbReference type="ARBA" id="ARBA00022448"/>
    </source>
</evidence>
<dbReference type="OrthoDB" id="10263003at2759"/>
<dbReference type="RefSeq" id="XP_009013424.1">
    <property type="nucleotide sequence ID" value="XM_009015176.1"/>
</dbReference>
<keyword evidence="2" id="KW-0813">Transport</keyword>
<reference evidence="6" key="3">
    <citation type="submission" date="2015-06" db="UniProtKB">
        <authorList>
            <consortium name="EnsemblMetazoa"/>
        </authorList>
    </citation>
    <scope>IDENTIFICATION</scope>
</reference>
<dbReference type="Pfam" id="PF01991">
    <property type="entry name" value="vATP-synt_E"/>
    <property type="match status" value="1"/>
</dbReference>
<keyword evidence="3" id="KW-0406">Ion transport</keyword>
<feature type="coiled-coil region" evidence="4">
    <location>
        <begin position="81"/>
        <end position="115"/>
    </location>
</feature>
<dbReference type="GO" id="GO:0046961">
    <property type="term" value="F:proton-transporting ATPase activity, rotational mechanism"/>
    <property type="evidence" value="ECO:0000318"/>
    <property type="project" value="GO_Central"/>
</dbReference>
<dbReference type="EMBL" id="KB096080">
    <property type="protein sequence ID" value="ESO08494.1"/>
    <property type="molecule type" value="Genomic_DNA"/>
</dbReference>
<gene>
    <name evidence="6" type="primary">20202786</name>
    <name evidence="5" type="ORF">HELRODRAFT_169350</name>
</gene>
<dbReference type="SUPFAM" id="SSF160527">
    <property type="entry name" value="V-type ATPase subunit E-like"/>
    <property type="match status" value="1"/>
</dbReference>
<comment type="similarity">
    <text evidence="1">Belongs to the V-ATPase E subunit family.</text>
</comment>
<evidence type="ECO:0000313" key="6">
    <source>
        <dbReference type="EnsemblMetazoa" id="HelroP169350"/>
    </source>
</evidence>
<dbReference type="FunCoup" id="T1F1T6">
    <property type="interactions" value="844"/>
</dbReference>
<dbReference type="EMBL" id="AMQM01003270">
    <property type="status" value="NOT_ANNOTATED_CDS"/>
    <property type="molecule type" value="Genomic_DNA"/>
</dbReference>
<name>T1F1T6_HELRO</name>
<evidence type="ECO:0000256" key="3">
    <source>
        <dbReference type="ARBA" id="ARBA00023065"/>
    </source>
</evidence>
<dbReference type="InterPro" id="IPR038495">
    <property type="entry name" value="ATPase_E_C"/>
</dbReference>
<reference evidence="5 7" key="2">
    <citation type="journal article" date="2013" name="Nature">
        <title>Insights into bilaterian evolution from three spiralian genomes.</title>
        <authorList>
            <person name="Simakov O."/>
            <person name="Marletaz F."/>
            <person name="Cho S.J."/>
            <person name="Edsinger-Gonzales E."/>
            <person name="Havlak P."/>
            <person name="Hellsten U."/>
            <person name="Kuo D.H."/>
            <person name="Larsson T."/>
            <person name="Lv J."/>
            <person name="Arendt D."/>
            <person name="Savage R."/>
            <person name="Osoegawa K."/>
            <person name="de Jong P."/>
            <person name="Grimwood J."/>
            <person name="Chapman J.A."/>
            <person name="Shapiro H."/>
            <person name="Aerts A."/>
            <person name="Otillar R.P."/>
            <person name="Terry A.Y."/>
            <person name="Boore J.L."/>
            <person name="Grigoriev I.V."/>
            <person name="Lindberg D.R."/>
            <person name="Seaver E.C."/>
            <person name="Weisblat D.A."/>
            <person name="Putnam N.H."/>
            <person name="Rokhsar D.S."/>
        </authorList>
    </citation>
    <scope>NUCLEOTIDE SEQUENCE</scope>
</reference>
<evidence type="ECO:0000313" key="7">
    <source>
        <dbReference type="Proteomes" id="UP000015101"/>
    </source>
</evidence>
<dbReference type="Proteomes" id="UP000015101">
    <property type="component" value="Unassembled WGS sequence"/>
</dbReference>
<dbReference type="CTD" id="20202786"/>
<keyword evidence="4" id="KW-0175">Coiled coil</keyword>
<keyword evidence="7" id="KW-1185">Reference proteome</keyword>
<evidence type="ECO:0000313" key="5">
    <source>
        <dbReference type="EMBL" id="ESO08494.1"/>
    </source>
</evidence>
<dbReference type="PANTHER" id="PTHR45715">
    <property type="entry name" value="ATPASE H+-TRANSPORTING V1 SUBUNIT E1A-RELATED"/>
    <property type="match status" value="1"/>
</dbReference>
<dbReference type="AlphaFoldDB" id="T1F1T6"/>
<dbReference type="Gene3D" id="3.30.2320.30">
    <property type="entry name" value="ATP synthase, E subunit, C-terminal"/>
    <property type="match status" value="1"/>
</dbReference>
<sequence length="226" mass="25904">MTLSDDKVKNQIQHMIAFIEQEANEKVEEIITKAEEEFNIEKSSIVNTQRVKIMEFYQKKQKQTELNKKIQTSNLLNNARLKVLKAREDHIKNILDETQRKLLSISNNAAQYKKLLEGLISQGLFQLLEDKVEIKCRKCDVALVEEILPTSVNGFKKLTGKAVSATINKSSFLSSECTGGVEMTSHDGKIRVINTLESRLELISQQVFPELKEMLFGVNMNRKFRD</sequence>
<proteinExistence type="inferred from homology"/>
<dbReference type="HAMAP" id="MF_00311">
    <property type="entry name" value="ATP_synth_E_arch"/>
    <property type="match status" value="1"/>
</dbReference>
<organism evidence="6 7">
    <name type="scientific">Helobdella robusta</name>
    <name type="common">Californian leech</name>
    <dbReference type="NCBI Taxonomy" id="6412"/>
    <lineage>
        <taxon>Eukaryota</taxon>
        <taxon>Metazoa</taxon>
        <taxon>Spiralia</taxon>
        <taxon>Lophotrochozoa</taxon>
        <taxon>Annelida</taxon>
        <taxon>Clitellata</taxon>
        <taxon>Hirudinea</taxon>
        <taxon>Rhynchobdellida</taxon>
        <taxon>Glossiphoniidae</taxon>
        <taxon>Helobdella</taxon>
    </lineage>
</organism>
<evidence type="ECO:0000256" key="1">
    <source>
        <dbReference type="ARBA" id="ARBA00005901"/>
    </source>
</evidence>
<reference evidence="7" key="1">
    <citation type="submission" date="2012-12" db="EMBL/GenBank/DDBJ databases">
        <authorList>
            <person name="Hellsten U."/>
            <person name="Grimwood J."/>
            <person name="Chapman J.A."/>
            <person name="Shapiro H."/>
            <person name="Aerts A."/>
            <person name="Otillar R.P."/>
            <person name="Terry A.Y."/>
            <person name="Boore J.L."/>
            <person name="Simakov O."/>
            <person name="Marletaz F."/>
            <person name="Cho S.-J."/>
            <person name="Edsinger-Gonzales E."/>
            <person name="Havlak P."/>
            <person name="Kuo D.-H."/>
            <person name="Larsson T."/>
            <person name="Lv J."/>
            <person name="Arendt D."/>
            <person name="Savage R."/>
            <person name="Osoegawa K."/>
            <person name="de Jong P."/>
            <person name="Lindberg D.R."/>
            <person name="Seaver E.C."/>
            <person name="Weisblat D.A."/>
            <person name="Putnam N.H."/>
            <person name="Grigoriev I.V."/>
            <person name="Rokhsar D.S."/>
        </authorList>
    </citation>
    <scope>NUCLEOTIDE SEQUENCE</scope>
</reference>
<dbReference type="EnsemblMetazoa" id="HelroT169350">
    <property type="protein sequence ID" value="HelroP169350"/>
    <property type="gene ID" value="HelroG169350"/>
</dbReference>